<accession>A0A1W1EMC5</accession>
<protein>
    <submittedName>
        <fullName evidence="1">Uncharacterized protein</fullName>
    </submittedName>
</protein>
<name>A0A1W1EMC5_ECOLX</name>
<dbReference type="AlphaFoldDB" id="A0A1W1EMC5"/>
<gene>
    <name evidence="1" type="ORF">BQ8769_119</name>
</gene>
<evidence type="ECO:0000313" key="2">
    <source>
        <dbReference type="Proteomes" id="UP000245997"/>
    </source>
</evidence>
<proteinExistence type="predicted"/>
<sequence length="74" mass="8336">MMSREAQVQATAVIAGSRGGGGDPVVRTVLRNIALLFPYYNENHIHVVLLGDRRKQGNNNGLRKWTKNSYWILL</sequence>
<reference evidence="2" key="1">
    <citation type="submission" date="2017-01" db="EMBL/GenBank/DDBJ databases">
        <authorList>
            <person name="Joensson R."/>
        </authorList>
    </citation>
    <scope>NUCLEOTIDE SEQUENCE [LARGE SCALE GENOMIC DNA]</scope>
</reference>
<dbReference type="Proteomes" id="UP000245997">
    <property type="component" value="Plasmid pAA"/>
</dbReference>
<evidence type="ECO:0000313" key="1">
    <source>
        <dbReference type="EMBL" id="SJK83501.1"/>
    </source>
</evidence>
<dbReference type="EMBL" id="LT719075">
    <property type="protein sequence ID" value="SJK83501.1"/>
    <property type="molecule type" value="Genomic_DNA"/>
</dbReference>
<organism evidence="1 2">
    <name type="scientific">Escherichia coli</name>
    <dbReference type="NCBI Taxonomy" id="562"/>
    <lineage>
        <taxon>Bacteria</taxon>
        <taxon>Pseudomonadati</taxon>
        <taxon>Pseudomonadota</taxon>
        <taxon>Gammaproteobacteria</taxon>
        <taxon>Enterobacterales</taxon>
        <taxon>Enterobacteriaceae</taxon>
        <taxon>Escherichia</taxon>
    </lineage>
</organism>